<gene>
    <name evidence="1" type="ORF">HNR55_003080</name>
</gene>
<dbReference type="EMBL" id="JACHIE010000020">
    <property type="protein sequence ID" value="MBB6458471.1"/>
    <property type="molecule type" value="Genomic_DNA"/>
</dbReference>
<dbReference type="Proteomes" id="UP000578000">
    <property type="component" value="Unassembled WGS sequence"/>
</dbReference>
<evidence type="ECO:0000313" key="2">
    <source>
        <dbReference type="Proteomes" id="UP000578000"/>
    </source>
</evidence>
<dbReference type="AlphaFoldDB" id="A0A841QIQ1"/>
<reference evidence="1 2" key="1">
    <citation type="submission" date="2020-08" db="EMBL/GenBank/DDBJ databases">
        <title>Genomic Encyclopedia of Type Strains, Phase IV (KMG-IV): sequencing the most valuable type-strain genomes for metagenomic binning, comparative biology and taxonomic classification.</title>
        <authorList>
            <person name="Goeker M."/>
        </authorList>
    </citation>
    <scope>NUCLEOTIDE SEQUENCE [LARGE SCALE GENOMIC DNA]</scope>
    <source>
        <strain evidence="1 2">DSM 4491</strain>
    </source>
</reference>
<sequence>MLLLPRQRGRAGFMLHGDETIGGSLRDFSPEPAWFILTV</sequence>
<proteinExistence type="predicted"/>
<accession>A0A841QIQ1</accession>
<keyword evidence="2" id="KW-1185">Reference proteome</keyword>
<evidence type="ECO:0000313" key="1">
    <source>
        <dbReference type="EMBL" id="MBB6458471.1"/>
    </source>
</evidence>
<organism evidence="1 2">
    <name type="scientific">Acetobacter lovaniensis</name>
    <dbReference type="NCBI Taxonomy" id="104100"/>
    <lineage>
        <taxon>Bacteria</taxon>
        <taxon>Pseudomonadati</taxon>
        <taxon>Pseudomonadota</taxon>
        <taxon>Alphaproteobacteria</taxon>
        <taxon>Acetobacterales</taxon>
        <taxon>Acetobacteraceae</taxon>
        <taxon>Acetobacter</taxon>
    </lineage>
</organism>
<protein>
    <submittedName>
        <fullName evidence="1">Uncharacterized protein</fullName>
    </submittedName>
</protein>
<comment type="caution">
    <text evidence="1">The sequence shown here is derived from an EMBL/GenBank/DDBJ whole genome shotgun (WGS) entry which is preliminary data.</text>
</comment>
<name>A0A841QIQ1_9PROT</name>